<feature type="domain" description="Fumarate lyase N-terminal" evidence="3">
    <location>
        <begin position="1"/>
        <end position="72"/>
    </location>
</feature>
<feature type="signal peptide" evidence="2">
    <location>
        <begin position="1"/>
        <end position="28"/>
    </location>
</feature>
<comment type="caution">
    <text evidence="5">The sequence shown here is derived from an EMBL/GenBank/DDBJ whole genome shotgun (WGS) entry which is preliminary data.</text>
</comment>
<dbReference type="InterPro" id="IPR022761">
    <property type="entry name" value="Fumarate_lyase_N"/>
</dbReference>
<dbReference type="Gene3D" id="1.20.200.10">
    <property type="entry name" value="Fumarase/aspartase (Central domain)"/>
    <property type="match status" value="1"/>
</dbReference>
<accession>A0AAN8CHW2</accession>
<dbReference type="EMBL" id="JAURVH010001531">
    <property type="protein sequence ID" value="KAK5903872.1"/>
    <property type="molecule type" value="Genomic_DNA"/>
</dbReference>
<evidence type="ECO:0000256" key="2">
    <source>
        <dbReference type="SAM" id="SignalP"/>
    </source>
</evidence>
<dbReference type="SUPFAM" id="SSF48557">
    <property type="entry name" value="L-aspartase-like"/>
    <property type="match status" value="1"/>
</dbReference>
<dbReference type="Pfam" id="PF14698">
    <property type="entry name" value="ASL_C2"/>
    <property type="match status" value="1"/>
</dbReference>
<evidence type="ECO:0008006" key="7">
    <source>
        <dbReference type="Google" id="ProtNLM"/>
    </source>
</evidence>
<sequence>MDATGTRDFVAEFLFWAVLCLTHLSKMAEDLMLYSTKQFSFISLSDAYSTGSSLMPQKKNADSLELIRSKAGCAGFMMTLKGLSSTYNKDLQEDKGAMFDCYDTVHAVLQVTTGVMSTLKINQSVMQAALSLDMSATDLAYYLVRQGVPFREAHGISGKAVFAAESKNVALNQLNS</sequence>
<keyword evidence="2" id="KW-0732">Signal</keyword>
<comment type="similarity">
    <text evidence="1">Belongs to the lyase 1 family. Argininosuccinate lyase subfamily.</text>
</comment>
<dbReference type="Proteomes" id="UP001331515">
    <property type="component" value="Unassembled WGS sequence"/>
</dbReference>
<dbReference type="FunFam" id="1.20.200.10:FF:000015">
    <property type="entry name" value="argininosuccinate lyase isoform X2"/>
    <property type="match status" value="1"/>
</dbReference>
<keyword evidence="6" id="KW-1185">Reference proteome</keyword>
<dbReference type="PRINTS" id="PR00149">
    <property type="entry name" value="FUMRATELYASE"/>
</dbReference>
<dbReference type="PANTHER" id="PTHR43814:SF1">
    <property type="entry name" value="ARGININOSUCCINATE LYASE"/>
    <property type="match status" value="1"/>
</dbReference>
<evidence type="ECO:0000313" key="6">
    <source>
        <dbReference type="Proteomes" id="UP001331515"/>
    </source>
</evidence>
<dbReference type="FunFam" id="1.10.40.30:FF:000001">
    <property type="entry name" value="Argininosuccinate lyase"/>
    <property type="match status" value="1"/>
</dbReference>
<dbReference type="InterPro" id="IPR000362">
    <property type="entry name" value="Fumarate_lyase_fam"/>
</dbReference>
<evidence type="ECO:0000259" key="3">
    <source>
        <dbReference type="Pfam" id="PF00206"/>
    </source>
</evidence>
<dbReference type="PRINTS" id="PR00145">
    <property type="entry name" value="ARGSUCLYASE"/>
</dbReference>
<dbReference type="GO" id="GO:0004056">
    <property type="term" value="F:argininosuccinate lyase activity"/>
    <property type="evidence" value="ECO:0007669"/>
    <property type="project" value="InterPro"/>
</dbReference>
<dbReference type="PROSITE" id="PS00163">
    <property type="entry name" value="FUMARATE_LYASES"/>
    <property type="match status" value="1"/>
</dbReference>
<dbReference type="Pfam" id="PF00206">
    <property type="entry name" value="Lyase_1"/>
    <property type="match status" value="1"/>
</dbReference>
<evidence type="ECO:0000259" key="4">
    <source>
        <dbReference type="Pfam" id="PF14698"/>
    </source>
</evidence>
<evidence type="ECO:0000256" key="1">
    <source>
        <dbReference type="ARBA" id="ARBA00010755"/>
    </source>
</evidence>
<protein>
    <recommendedName>
        <fullName evidence="7">Argininosuccinate lyase</fullName>
    </recommendedName>
</protein>
<dbReference type="InterPro" id="IPR029419">
    <property type="entry name" value="Arg_succ_lyase_C"/>
</dbReference>
<evidence type="ECO:0000313" key="5">
    <source>
        <dbReference type="EMBL" id="KAK5903872.1"/>
    </source>
</evidence>
<organism evidence="5 6">
    <name type="scientific">Champsocephalus gunnari</name>
    <name type="common">Mackerel icefish</name>
    <dbReference type="NCBI Taxonomy" id="52237"/>
    <lineage>
        <taxon>Eukaryota</taxon>
        <taxon>Metazoa</taxon>
        <taxon>Chordata</taxon>
        <taxon>Craniata</taxon>
        <taxon>Vertebrata</taxon>
        <taxon>Euteleostomi</taxon>
        <taxon>Actinopterygii</taxon>
        <taxon>Neopterygii</taxon>
        <taxon>Teleostei</taxon>
        <taxon>Neoteleostei</taxon>
        <taxon>Acanthomorphata</taxon>
        <taxon>Eupercaria</taxon>
        <taxon>Perciformes</taxon>
        <taxon>Notothenioidei</taxon>
        <taxon>Channichthyidae</taxon>
        <taxon>Champsocephalus</taxon>
    </lineage>
</organism>
<reference evidence="5 6" key="1">
    <citation type="journal article" date="2023" name="Mol. Biol. Evol.">
        <title>Genomics of Secondarily Temperate Adaptation in the Only Non-Antarctic Icefish.</title>
        <authorList>
            <person name="Rivera-Colon A.G."/>
            <person name="Rayamajhi N."/>
            <person name="Minhas B.F."/>
            <person name="Madrigal G."/>
            <person name="Bilyk K.T."/>
            <person name="Yoon V."/>
            <person name="Hune M."/>
            <person name="Gregory S."/>
            <person name="Cheng C.H.C."/>
            <person name="Catchen J.M."/>
        </authorList>
    </citation>
    <scope>NUCLEOTIDE SEQUENCE [LARGE SCALE GENOMIC DNA]</scope>
    <source>
        <tissue evidence="5">White muscle</tissue>
    </source>
</reference>
<proteinExistence type="inferred from homology"/>
<dbReference type="GO" id="GO:0005829">
    <property type="term" value="C:cytosol"/>
    <property type="evidence" value="ECO:0007669"/>
    <property type="project" value="TreeGrafter"/>
</dbReference>
<feature type="chain" id="PRO_5043023859" description="Argininosuccinate lyase" evidence="2">
    <location>
        <begin position="29"/>
        <end position="176"/>
    </location>
</feature>
<feature type="domain" description="Argininosuccinate lyase C-terminal" evidence="4">
    <location>
        <begin position="134"/>
        <end position="175"/>
    </location>
</feature>
<dbReference type="InterPro" id="IPR008948">
    <property type="entry name" value="L-Aspartase-like"/>
</dbReference>
<dbReference type="PANTHER" id="PTHR43814">
    <property type="entry name" value="ARGININOSUCCINATE LYASE"/>
    <property type="match status" value="1"/>
</dbReference>
<dbReference type="AlphaFoldDB" id="A0AAN8CHW2"/>
<dbReference type="Gene3D" id="1.10.40.30">
    <property type="entry name" value="Fumarase/aspartase (C-terminal domain)"/>
    <property type="match status" value="1"/>
</dbReference>
<dbReference type="InterPro" id="IPR020557">
    <property type="entry name" value="Fumarate_lyase_CS"/>
</dbReference>
<dbReference type="InterPro" id="IPR009049">
    <property type="entry name" value="Argininosuccinate_lyase"/>
</dbReference>
<dbReference type="GO" id="GO:0042450">
    <property type="term" value="P:L-arginine biosynthetic process via ornithine"/>
    <property type="evidence" value="ECO:0007669"/>
    <property type="project" value="InterPro"/>
</dbReference>
<name>A0AAN8CHW2_CHAGU</name>
<gene>
    <name evidence="5" type="ORF">CgunFtcFv8_007617</name>
</gene>